<protein>
    <submittedName>
        <fullName evidence="1">Glycosyltransferase family 4 protein</fullName>
    </submittedName>
</protein>
<keyword evidence="2" id="KW-1185">Reference proteome</keyword>
<evidence type="ECO:0000313" key="1">
    <source>
        <dbReference type="EMBL" id="TSP12418.1"/>
    </source>
</evidence>
<name>A0ABY3EN73_9BURK</name>
<sequence>MKVLLISPNGLQELSGGGLYLRSLAEAVCAVRGVTEVTIVSKDMGPEMAFVPPAHCRTVYLRKNKVRDVLARARLYPTYLITYLSRLVQHAQEADVVLFHNSRCGLLMDIIRRRVPGKTYAILSDNVEAELQRQHRGGNVLRQVSQAVDLWLIRRAEAPCRSADFMTFITEADRALFASHFGHPARTGVLPISLSAGDTSARAASGDVPQILFTAHFGFAPNQTALRHFAGVAARYGEIGARPAIFVAAGARAAEMAAPYPQLHVVDTPAPGTMAATFARATLYAAPVSWGSGMKTKVAEALSFGIPVVCLPNAAVGYEAALSDERYREAIFVVETEQEMAEALHRILQTQDLASLRDIALSAFDALYSQASQTRRLELLLFAQ</sequence>
<dbReference type="Gene3D" id="3.40.50.2000">
    <property type="entry name" value="Glycogen Phosphorylase B"/>
    <property type="match status" value="2"/>
</dbReference>
<accession>A0ABY3EN73</accession>
<comment type="caution">
    <text evidence="1">The sequence shown here is derived from an EMBL/GenBank/DDBJ whole genome shotgun (WGS) entry which is preliminary data.</text>
</comment>
<organism evidence="1 2">
    <name type="scientific">Cupriavidus campinensis</name>
    <dbReference type="NCBI Taxonomy" id="151783"/>
    <lineage>
        <taxon>Bacteria</taxon>
        <taxon>Pseudomonadati</taxon>
        <taxon>Pseudomonadota</taxon>
        <taxon>Betaproteobacteria</taxon>
        <taxon>Burkholderiales</taxon>
        <taxon>Burkholderiaceae</taxon>
        <taxon>Cupriavidus</taxon>
    </lineage>
</organism>
<dbReference type="EMBL" id="VCIZ01000006">
    <property type="protein sequence ID" value="TSP12418.1"/>
    <property type="molecule type" value="Genomic_DNA"/>
</dbReference>
<gene>
    <name evidence="1" type="ORF">FGG12_12545</name>
</gene>
<dbReference type="Proteomes" id="UP000318943">
    <property type="component" value="Unassembled WGS sequence"/>
</dbReference>
<dbReference type="Pfam" id="PF13692">
    <property type="entry name" value="Glyco_trans_1_4"/>
    <property type="match status" value="1"/>
</dbReference>
<reference evidence="1 2" key="1">
    <citation type="submission" date="2019-05" db="EMBL/GenBank/DDBJ databases">
        <title>Whole genome sequence analysis of Cupriavidus campinensis S14E4C strain.</title>
        <authorList>
            <person name="Abbaszade G."/>
            <person name="Szabo A."/>
            <person name="Toumi M."/>
            <person name="Toth E."/>
        </authorList>
    </citation>
    <scope>NUCLEOTIDE SEQUENCE [LARGE SCALE GENOMIC DNA]</scope>
    <source>
        <strain evidence="1 2">S14E4C</strain>
    </source>
</reference>
<dbReference type="RefSeq" id="WP_144198001.1">
    <property type="nucleotide sequence ID" value="NZ_VCIZ01000006.1"/>
</dbReference>
<proteinExistence type="predicted"/>
<dbReference type="SUPFAM" id="SSF53756">
    <property type="entry name" value="UDP-Glycosyltransferase/glycogen phosphorylase"/>
    <property type="match status" value="1"/>
</dbReference>
<evidence type="ECO:0000313" key="2">
    <source>
        <dbReference type="Proteomes" id="UP000318943"/>
    </source>
</evidence>